<reference evidence="1" key="1">
    <citation type="journal article" date="2015" name="Nature">
        <title>Complex archaea that bridge the gap between prokaryotes and eukaryotes.</title>
        <authorList>
            <person name="Spang A."/>
            <person name="Saw J.H."/>
            <person name="Jorgensen S.L."/>
            <person name="Zaremba-Niedzwiedzka K."/>
            <person name="Martijn J."/>
            <person name="Lind A.E."/>
            <person name="van Eijk R."/>
            <person name="Schleper C."/>
            <person name="Guy L."/>
            <person name="Ettema T.J."/>
        </authorList>
    </citation>
    <scope>NUCLEOTIDE SEQUENCE</scope>
</reference>
<gene>
    <name evidence="1" type="ORF">LCGC14_1067560</name>
</gene>
<sequence>MKYLLPIIAGLVLFAVIPAKASHIPLEMEQSYTDRVTICKKENLMGFIKDIKQVTHSSDDILDAHGCSIGSQTFVVKGYICSFVVEKNSRVFSVIKTDDSIHEYIISFINPSDNLIECTGERIDSFPMRIPSIE</sequence>
<dbReference type="AlphaFoldDB" id="A0A0F9Q2C4"/>
<name>A0A0F9Q2C4_9ZZZZ</name>
<dbReference type="EMBL" id="LAZR01004576">
    <property type="protein sequence ID" value="KKN07386.1"/>
    <property type="molecule type" value="Genomic_DNA"/>
</dbReference>
<accession>A0A0F9Q2C4</accession>
<evidence type="ECO:0000313" key="1">
    <source>
        <dbReference type="EMBL" id="KKN07386.1"/>
    </source>
</evidence>
<comment type="caution">
    <text evidence="1">The sequence shown here is derived from an EMBL/GenBank/DDBJ whole genome shotgun (WGS) entry which is preliminary data.</text>
</comment>
<protein>
    <submittedName>
        <fullName evidence="1">Uncharacterized protein</fullName>
    </submittedName>
</protein>
<proteinExistence type="predicted"/>
<organism evidence="1">
    <name type="scientific">marine sediment metagenome</name>
    <dbReference type="NCBI Taxonomy" id="412755"/>
    <lineage>
        <taxon>unclassified sequences</taxon>
        <taxon>metagenomes</taxon>
        <taxon>ecological metagenomes</taxon>
    </lineage>
</organism>